<dbReference type="AlphaFoldDB" id="A0A0W8F647"/>
<evidence type="ECO:0000256" key="2">
    <source>
        <dbReference type="ARBA" id="ARBA00022801"/>
    </source>
</evidence>
<dbReference type="PANTHER" id="PTHR21660:SF1">
    <property type="entry name" value="ACYL-COENZYME A THIOESTERASE 13"/>
    <property type="match status" value="1"/>
</dbReference>
<dbReference type="CDD" id="cd03443">
    <property type="entry name" value="PaaI_thioesterase"/>
    <property type="match status" value="1"/>
</dbReference>
<dbReference type="InterPro" id="IPR003736">
    <property type="entry name" value="PAAI_dom"/>
</dbReference>
<proteinExistence type="inferred from homology"/>
<evidence type="ECO:0000313" key="4">
    <source>
        <dbReference type="EMBL" id="KUG16316.1"/>
    </source>
</evidence>
<protein>
    <recommendedName>
        <fullName evidence="3">Thioesterase domain-containing protein</fullName>
    </recommendedName>
</protein>
<reference evidence="4" key="1">
    <citation type="journal article" date="2015" name="Proc. Natl. Acad. Sci. U.S.A.">
        <title>Networks of energetic and metabolic interactions define dynamics in microbial communities.</title>
        <authorList>
            <person name="Embree M."/>
            <person name="Liu J.K."/>
            <person name="Al-Bassam M.M."/>
            <person name="Zengler K."/>
        </authorList>
    </citation>
    <scope>NUCLEOTIDE SEQUENCE</scope>
</reference>
<dbReference type="Gene3D" id="3.10.129.10">
    <property type="entry name" value="Hotdog Thioesterase"/>
    <property type="match status" value="1"/>
</dbReference>
<dbReference type="InterPro" id="IPR006683">
    <property type="entry name" value="Thioestr_dom"/>
</dbReference>
<gene>
    <name evidence="4" type="ORF">ASZ90_013988</name>
</gene>
<dbReference type="InterPro" id="IPR029069">
    <property type="entry name" value="HotDog_dom_sf"/>
</dbReference>
<dbReference type="GO" id="GO:0047617">
    <property type="term" value="F:fatty acyl-CoA hydrolase activity"/>
    <property type="evidence" value="ECO:0007669"/>
    <property type="project" value="InterPro"/>
</dbReference>
<dbReference type="PANTHER" id="PTHR21660">
    <property type="entry name" value="THIOESTERASE SUPERFAMILY MEMBER-RELATED"/>
    <property type="match status" value="1"/>
</dbReference>
<comment type="similarity">
    <text evidence="1">Belongs to the thioesterase PaaI family.</text>
</comment>
<accession>A0A0W8F647</accession>
<name>A0A0W8F647_9ZZZZ</name>
<comment type="caution">
    <text evidence="4">The sequence shown here is derived from an EMBL/GenBank/DDBJ whole genome shotgun (WGS) entry which is preliminary data.</text>
</comment>
<evidence type="ECO:0000256" key="1">
    <source>
        <dbReference type="ARBA" id="ARBA00008324"/>
    </source>
</evidence>
<dbReference type="InterPro" id="IPR039298">
    <property type="entry name" value="ACOT13"/>
</dbReference>
<dbReference type="NCBIfam" id="TIGR00369">
    <property type="entry name" value="unchar_dom_1"/>
    <property type="match status" value="1"/>
</dbReference>
<feature type="domain" description="Thioesterase" evidence="3">
    <location>
        <begin position="54"/>
        <end position="124"/>
    </location>
</feature>
<organism evidence="4">
    <name type="scientific">hydrocarbon metagenome</name>
    <dbReference type="NCBI Taxonomy" id="938273"/>
    <lineage>
        <taxon>unclassified sequences</taxon>
        <taxon>metagenomes</taxon>
        <taxon>ecological metagenomes</taxon>
    </lineage>
</organism>
<dbReference type="Pfam" id="PF03061">
    <property type="entry name" value="4HBT"/>
    <property type="match status" value="1"/>
</dbReference>
<dbReference type="SUPFAM" id="SSF54637">
    <property type="entry name" value="Thioesterase/thiol ester dehydrase-isomerase"/>
    <property type="match status" value="1"/>
</dbReference>
<keyword evidence="2" id="KW-0378">Hydrolase</keyword>
<dbReference type="EMBL" id="LNQE01001503">
    <property type="protein sequence ID" value="KUG16316.1"/>
    <property type="molecule type" value="Genomic_DNA"/>
</dbReference>
<evidence type="ECO:0000259" key="3">
    <source>
        <dbReference type="Pfam" id="PF03061"/>
    </source>
</evidence>
<sequence length="144" mass="15668">MKMRYLANIQALGRDANPFFRLMEIELGSYGEGEAVLFMPVRPDMLNGVGWLQGGLYSALCDEAMALALFTVLEEEEDIATISESTSFLQGIKKGCISAQAKVVKKGRRVAFVEGGVTSRDDGTPLSSTQASFAIIPRRSSRGR</sequence>